<dbReference type="SUPFAM" id="SSF103481">
    <property type="entry name" value="Multidrug resistance efflux transporter EmrE"/>
    <property type="match status" value="2"/>
</dbReference>
<dbReference type="InterPro" id="IPR000620">
    <property type="entry name" value="EamA_dom"/>
</dbReference>
<evidence type="ECO:0000256" key="6">
    <source>
        <dbReference type="ARBA" id="ARBA00022989"/>
    </source>
</evidence>
<dbReference type="Proteomes" id="UP000613255">
    <property type="component" value="Unassembled WGS sequence"/>
</dbReference>
<feature type="transmembrane region" description="Helical" evidence="8">
    <location>
        <begin position="67"/>
        <end position="90"/>
    </location>
</feature>
<comment type="subcellular location">
    <subcellularLocation>
        <location evidence="1">Cell membrane</location>
        <topology evidence="1">Multi-pass membrane protein</topology>
    </subcellularLocation>
</comment>
<gene>
    <name evidence="10" type="primary">rarD</name>
    <name evidence="10" type="ORF">JAO82_04840</name>
</gene>
<evidence type="ECO:0000256" key="4">
    <source>
        <dbReference type="ARBA" id="ARBA00022475"/>
    </source>
</evidence>
<name>A0A934M2V6_9RHOB</name>
<evidence type="ECO:0000256" key="2">
    <source>
        <dbReference type="ARBA" id="ARBA00007362"/>
    </source>
</evidence>
<protein>
    <submittedName>
        <fullName evidence="10">EamA family transporter RarD</fullName>
    </submittedName>
</protein>
<dbReference type="NCBIfam" id="TIGR00688">
    <property type="entry name" value="rarD"/>
    <property type="match status" value="1"/>
</dbReference>
<feature type="transmembrane region" description="Helical" evidence="8">
    <location>
        <begin position="238"/>
        <end position="255"/>
    </location>
</feature>
<evidence type="ECO:0000313" key="10">
    <source>
        <dbReference type="EMBL" id="MBI6629204.1"/>
    </source>
</evidence>
<dbReference type="GO" id="GO:0005886">
    <property type="term" value="C:plasma membrane"/>
    <property type="evidence" value="ECO:0007669"/>
    <property type="project" value="UniProtKB-SubCell"/>
</dbReference>
<comment type="caution">
    <text evidence="10">The sequence shown here is derived from an EMBL/GenBank/DDBJ whole genome shotgun (WGS) entry which is preliminary data.</text>
</comment>
<feature type="transmembrane region" description="Helical" evidence="8">
    <location>
        <begin position="7"/>
        <end position="25"/>
    </location>
</feature>
<comment type="similarity">
    <text evidence="2">Belongs to the EamA transporter family.</text>
</comment>
<keyword evidence="11" id="KW-1185">Reference proteome</keyword>
<keyword evidence="5 8" id="KW-0812">Transmembrane</keyword>
<sequence>MTETLKGGAAMVAACTLWGLSSIYLDLLSHLPPLQVLAHRSLWSLPFFLGFLAVQGRIRDVRAIRSLGPNAGLIVLAALMITANWFMFILSIQIGHATEASLGYYIYPLIAVLIGRFAFGEKLDGLQMLAVILAVSAVLTLAVGLGAMPWVAVVIAGTFALYGVIKKNLPLGPVVSVTAEMLVFLPIALAILMLVDAPVWGTSTIDVLLLIGSGPFTALPLVLFSYAARRIAMSTTGVLFYINPTLQFLAAMVVLGEPFKLVHAIAFPLIWLAVALYSTAAVQRERGARNAARVAPLP</sequence>
<feature type="transmembrane region" description="Helical" evidence="8">
    <location>
        <begin position="207"/>
        <end position="226"/>
    </location>
</feature>
<dbReference type="AlphaFoldDB" id="A0A934M2V6"/>
<keyword evidence="6 8" id="KW-1133">Transmembrane helix</keyword>
<evidence type="ECO:0000313" key="11">
    <source>
        <dbReference type="Proteomes" id="UP000613255"/>
    </source>
</evidence>
<dbReference type="EMBL" id="JAEIJD010000002">
    <property type="protein sequence ID" value="MBI6629204.1"/>
    <property type="molecule type" value="Genomic_DNA"/>
</dbReference>
<feature type="transmembrane region" description="Helical" evidence="8">
    <location>
        <begin position="261"/>
        <end position="280"/>
    </location>
</feature>
<keyword evidence="3" id="KW-0813">Transport</keyword>
<feature type="transmembrane region" description="Helical" evidence="8">
    <location>
        <begin position="177"/>
        <end position="195"/>
    </location>
</feature>
<dbReference type="Pfam" id="PF00892">
    <property type="entry name" value="EamA"/>
    <property type="match status" value="1"/>
</dbReference>
<evidence type="ECO:0000256" key="8">
    <source>
        <dbReference type="SAM" id="Phobius"/>
    </source>
</evidence>
<feature type="transmembrane region" description="Helical" evidence="8">
    <location>
        <begin position="102"/>
        <end position="119"/>
    </location>
</feature>
<evidence type="ECO:0000256" key="3">
    <source>
        <dbReference type="ARBA" id="ARBA00022448"/>
    </source>
</evidence>
<feature type="domain" description="EamA" evidence="9">
    <location>
        <begin position="7"/>
        <end position="141"/>
    </location>
</feature>
<organism evidence="10 11">
    <name type="scientific">Pontibaca salina</name>
    <dbReference type="NCBI Taxonomy" id="2795731"/>
    <lineage>
        <taxon>Bacteria</taxon>
        <taxon>Pseudomonadati</taxon>
        <taxon>Pseudomonadota</taxon>
        <taxon>Alphaproteobacteria</taxon>
        <taxon>Rhodobacterales</taxon>
        <taxon>Roseobacteraceae</taxon>
        <taxon>Pontibaca</taxon>
    </lineage>
</organism>
<feature type="transmembrane region" description="Helical" evidence="8">
    <location>
        <begin position="126"/>
        <end position="143"/>
    </location>
</feature>
<dbReference type="PANTHER" id="PTHR22911">
    <property type="entry name" value="ACYL-MALONYL CONDENSING ENZYME-RELATED"/>
    <property type="match status" value="1"/>
</dbReference>
<keyword evidence="7 8" id="KW-0472">Membrane</keyword>
<dbReference type="InterPro" id="IPR004626">
    <property type="entry name" value="RarD"/>
</dbReference>
<evidence type="ECO:0000256" key="7">
    <source>
        <dbReference type="ARBA" id="ARBA00023136"/>
    </source>
</evidence>
<keyword evidence="4" id="KW-1003">Cell membrane</keyword>
<dbReference type="RefSeq" id="WP_198685200.1">
    <property type="nucleotide sequence ID" value="NZ_JAEIJD010000002.1"/>
</dbReference>
<evidence type="ECO:0000259" key="9">
    <source>
        <dbReference type="Pfam" id="PF00892"/>
    </source>
</evidence>
<dbReference type="PANTHER" id="PTHR22911:SF137">
    <property type="entry name" value="SOLUTE CARRIER FAMILY 35 MEMBER G2-RELATED"/>
    <property type="match status" value="1"/>
</dbReference>
<proteinExistence type="inferred from homology"/>
<evidence type="ECO:0000256" key="5">
    <source>
        <dbReference type="ARBA" id="ARBA00022692"/>
    </source>
</evidence>
<evidence type="ECO:0000256" key="1">
    <source>
        <dbReference type="ARBA" id="ARBA00004651"/>
    </source>
</evidence>
<reference evidence="10" key="1">
    <citation type="submission" date="2020-12" db="EMBL/GenBank/DDBJ databases">
        <title>Pontibaca salina gen. nov., sp. nov., isolated from marine sediment.</title>
        <authorList>
            <person name="Bo J."/>
            <person name="Wang S."/>
            <person name="Song X."/>
            <person name="Du Z."/>
        </authorList>
    </citation>
    <scope>NUCLEOTIDE SEQUENCE</scope>
    <source>
        <strain evidence="10">S1109L</strain>
    </source>
</reference>
<dbReference type="InterPro" id="IPR037185">
    <property type="entry name" value="EmrE-like"/>
</dbReference>
<accession>A0A934M2V6</accession>